<dbReference type="CDD" id="cd04301">
    <property type="entry name" value="NAT_SF"/>
    <property type="match status" value="1"/>
</dbReference>
<dbReference type="RefSeq" id="WP_202776548.1">
    <property type="nucleotide sequence ID" value="NZ_CP065425.1"/>
</dbReference>
<dbReference type="InterPro" id="IPR000182">
    <property type="entry name" value="GNAT_dom"/>
</dbReference>
<accession>A0ABX7DXL5</accession>
<dbReference type="EMBL" id="CP065425">
    <property type="protein sequence ID" value="QQZ07714.1"/>
    <property type="molecule type" value="Genomic_DNA"/>
</dbReference>
<protein>
    <submittedName>
        <fullName evidence="2">GNAT family N-acetyltransferase</fullName>
    </submittedName>
</protein>
<dbReference type="InterPro" id="IPR016181">
    <property type="entry name" value="Acyl_CoA_acyltransferase"/>
</dbReference>
<evidence type="ECO:0000313" key="3">
    <source>
        <dbReference type="Proteomes" id="UP000595691"/>
    </source>
</evidence>
<evidence type="ECO:0000259" key="1">
    <source>
        <dbReference type="PROSITE" id="PS51186"/>
    </source>
</evidence>
<evidence type="ECO:0000313" key="2">
    <source>
        <dbReference type="EMBL" id="QQZ07714.1"/>
    </source>
</evidence>
<keyword evidence="3" id="KW-1185">Reference proteome</keyword>
<dbReference type="Pfam" id="PF00583">
    <property type="entry name" value="Acetyltransf_1"/>
    <property type="match status" value="1"/>
</dbReference>
<name>A0ABX7DXL5_9BACI</name>
<feature type="domain" description="N-acetyltransferase" evidence="1">
    <location>
        <begin position="23"/>
        <end position="177"/>
    </location>
</feature>
<dbReference type="Gene3D" id="3.40.630.30">
    <property type="match status" value="1"/>
</dbReference>
<dbReference type="PROSITE" id="PS51186">
    <property type="entry name" value="GNAT"/>
    <property type="match status" value="1"/>
</dbReference>
<reference evidence="2 3" key="1">
    <citation type="submission" date="2020-11" db="EMBL/GenBank/DDBJ databases">
        <title>Taxonomic evaluation of the Bacillus sporothermodurans group of bacteria based on whole genome sequences.</title>
        <authorList>
            <person name="Fiedler G."/>
            <person name="Herbstmann A.-D."/>
            <person name="Doll E."/>
            <person name="Wenning M."/>
            <person name="Brinks E."/>
            <person name="Kabisch J."/>
            <person name="Breitenwieser F."/>
            <person name="Lappann M."/>
            <person name="Boehnlein C."/>
            <person name="Franz C."/>
        </authorList>
    </citation>
    <scope>NUCLEOTIDE SEQUENCE [LARGE SCALE GENOMIC DNA]</scope>
    <source>
        <strain evidence="2 3">JCM 19841</strain>
    </source>
</reference>
<dbReference type="SUPFAM" id="SSF55729">
    <property type="entry name" value="Acyl-CoA N-acyltransferases (Nat)"/>
    <property type="match status" value="1"/>
</dbReference>
<sequence>MFRVEIRRPRIGDIEELNIFFSLVIKDTFAREGLSELVEDIEHEIAEKNAFLKSDLESNGENHYFLIALVKNKIVGTIAYGPSNELINRCTDGVYKNLIEIGTVFVHPHYQRKGIGAILLNSIFLTLQHKGIKEFCLDSGYKQAQKIWQKKFGDPNYLMQNFWGEGSDHMIWRRNLLETRIIFGV</sequence>
<organism evidence="2 3">
    <name type="scientific">Heyndrickxia vini</name>
    <dbReference type="NCBI Taxonomy" id="1476025"/>
    <lineage>
        <taxon>Bacteria</taxon>
        <taxon>Bacillati</taxon>
        <taxon>Bacillota</taxon>
        <taxon>Bacilli</taxon>
        <taxon>Bacillales</taxon>
        <taxon>Bacillaceae</taxon>
        <taxon>Heyndrickxia</taxon>
    </lineage>
</organism>
<dbReference type="Proteomes" id="UP000595691">
    <property type="component" value="Chromosome"/>
</dbReference>
<gene>
    <name evidence="2" type="ORF">I5776_11470</name>
</gene>
<proteinExistence type="predicted"/>